<accession>A0A7K1KPW5</accession>
<dbReference type="GO" id="GO:0008270">
    <property type="term" value="F:zinc ion binding"/>
    <property type="evidence" value="ECO:0007669"/>
    <property type="project" value="TreeGrafter"/>
</dbReference>
<dbReference type="InterPro" id="IPR003141">
    <property type="entry name" value="Pol/His_phosphatase_N"/>
</dbReference>
<dbReference type="SMART" id="SM00481">
    <property type="entry name" value="POLIIIAc"/>
    <property type="match status" value="1"/>
</dbReference>
<reference evidence="2 3" key="1">
    <citation type="submission" date="2019-11" db="EMBL/GenBank/DDBJ databases">
        <title>Pseudodesulfovibrio alkaliphilus, sp. nov., an alkaliphilic sulfate-reducing bacteria from mud volcano of Taman peninsula, Russia.</title>
        <authorList>
            <person name="Frolova A."/>
            <person name="Merkel A.Y."/>
            <person name="Slobodkin A.I."/>
        </authorList>
    </citation>
    <scope>NUCLEOTIDE SEQUENCE [LARGE SCALE GENOMIC DNA]</scope>
    <source>
        <strain evidence="2 3">F-1</strain>
    </source>
</reference>
<dbReference type="InterPro" id="IPR016195">
    <property type="entry name" value="Pol/histidinol_Pase-like"/>
</dbReference>
<proteinExistence type="predicted"/>
<sequence length="220" mass="24060">MIDLHTHTVFSDGELIPAELVRRAEVVGYKALCMTDHADESTLYFTVENILRFVKRHGYFYDITILAGVELTHIPPPLIGEMTLKAREAGAQIVVMHGETPVEPVAPGTNLAAIEAGVDILAHPGLITEEEVALAAEKGVALEITTRGGHSYTNGHVAALARRLGARLVVNNDAHSPRDLVSRELRRTIALGAGLTTEEYRQTEANAREIVERCLRRTAR</sequence>
<dbReference type="InterPro" id="IPR004013">
    <property type="entry name" value="PHP_dom"/>
</dbReference>
<name>A0A7K1KPW5_9BACT</name>
<evidence type="ECO:0000313" key="2">
    <source>
        <dbReference type="EMBL" id="MUM78135.1"/>
    </source>
</evidence>
<gene>
    <name evidence="2" type="ORF">GKC30_10860</name>
</gene>
<evidence type="ECO:0000259" key="1">
    <source>
        <dbReference type="SMART" id="SM00481"/>
    </source>
</evidence>
<dbReference type="PANTHER" id="PTHR36928">
    <property type="entry name" value="PHOSPHATASE YCDX-RELATED"/>
    <property type="match status" value="1"/>
</dbReference>
<dbReference type="EMBL" id="WODC01000007">
    <property type="protein sequence ID" value="MUM78135.1"/>
    <property type="molecule type" value="Genomic_DNA"/>
</dbReference>
<comment type="caution">
    <text evidence="2">The sequence shown here is derived from an EMBL/GenBank/DDBJ whole genome shotgun (WGS) entry which is preliminary data.</text>
</comment>
<dbReference type="RefSeq" id="WP_155934761.1">
    <property type="nucleotide sequence ID" value="NZ_WODC01000007.1"/>
</dbReference>
<dbReference type="InterPro" id="IPR050243">
    <property type="entry name" value="PHP_phosphatase"/>
</dbReference>
<organism evidence="2 3">
    <name type="scientific">Pseudodesulfovibrio alkaliphilus</name>
    <dbReference type="NCBI Taxonomy" id="2661613"/>
    <lineage>
        <taxon>Bacteria</taxon>
        <taxon>Pseudomonadati</taxon>
        <taxon>Thermodesulfobacteriota</taxon>
        <taxon>Desulfovibrionia</taxon>
        <taxon>Desulfovibrionales</taxon>
        <taxon>Desulfovibrionaceae</taxon>
    </lineage>
</organism>
<evidence type="ECO:0000313" key="3">
    <source>
        <dbReference type="Proteomes" id="UP000461162"/>
    </source>
</evidence>
<dbReference type="CDD" id="cd07432">
    <property type="entry name" value="PHP_HisPPase"/>
    <property type="match status" value="1"/>
</dbReference>
<dbReference type="Gene3D" id="3.20.20.140">
    <property type="entry name" value="Metal-dependent hydrolases"/>
    <property type="match status" value="1"/>
</dbReference>
<dbReference type="PANTHER" id="PTHR36928:SF1">
    <property type="entry name" value="PHOSPHATASE YCDX-RELATED"/>
    <property type="match status" value="1"/>
</dbReference>
<dbReference type="GO" id="GO:0005829">
    <property type="term" value="C:cytosol"/>
    <property type="evidence" value="ECO:0007669"/>
    <property type="project" value="TreeGrafter"/>
</dbReference>
<dbReference type="SUPFAM" id="SSF89550">
    <property type="entry name" value="PHP domain-like"/>
    <property type="match status" value="1"/>
</dbReference>
<protein>
    <submittedName>
        <fullName evidence="2">Histidinol phosphate phosphatase domain-containing protein</fullName>
    </submittedName>
</protein>
<dbReference type="Pfam" id="PF02811">
    <property type="entry name" value="PHP"/>
    <property type="match status" value="1"/>
</dbReference>
<dbReference type="Proteomes" id="UP000461162">
    <property type="component" value="Unassembled WGS sequence"/>
</dbReference>
<dbReference type="GO" id="GO:0042578">
    <property type="term" value="F:phosphoric ester hydrolase activity"/>
    <property type="evidence" value="ECO:0007669"/>
    <property type="project" value="TreeGrafter"/>
</dbReference>
<keyword evidence="3" id="KW-1185">Reference proteome</keyword>
<feature type="domain" description="Polymerase/histidinol phosphatase N-terminal" evidence="1">
    <location>
        <begin position="2"/>
        <end position="75"/>
    </location>
</feature>
<dbReference type="NCBIfam" id="NF004981">
    <property type="entry name" value="PRK06361.1"/>
    <property type="match status" value="1"/>
</dbReference>
<dbReference type="AlphaFoldDB" id="A0A7K1KPW5"/>